<comment type="caution">
    <text evidence="2">The sequence shown here is derived from an EMBL/GenBank/DDBJ whole genome shotgun (WGS) entry which is preliminary data.</text>
</comment>
<accession>A0A835UR89</accession>
<feature type="signal peptide" evidence="1">
    <location>
        <begin position="1"/>
        <end position="21"/>
    </location>
</feature>
<dbReference type="EMBL" id="JADCNM010000008">
    <property type="protein sequence ID" value="KAG0470978.1"/>
    <property type="molecule type" value="Genomic_DNA"/>
</dbReference>
<evidence type="ECO:0000313" key="3">
    <source>
        <dbReference type="Proteomes" id="UP000639772"/>
    </source>
</evidence>
<protein>
    <recommendedName>
        <fullName evidence="4">Secreted protein</fullName>
    </recommendedName>
</protein>
<name>A0A835UR89_VANPL</name>
<evidence type="ECO:0000256" key="1">
    <source>
        <dbReference type="SAM" id="SignalP"/>
    </source>
</evidence>
<feature type="chain" id="PRO_5032971836" description="Secreted protein" evidence="1">
    <location>
        <begin position="22"/>
        <end position="153"/>
    </location>
</feature>
<reference evidence="2 3" key="1">
    <citation type="journal article" date="2020" name="Nat. Food">
        <title>A phased Vanilla planifolia genome enables genetic improvement of flavour and production.</title>
        <authorList>
            <person name="Hasing T."/>
            <person name="Tang H."/>
            <person name="Brym M."/>
            <person name="Khazi F."/>
            <person name="Huang T."/>
            <person name="Chambers A.H."/>
        </authorList>
    </citation>
    <scope>NUCLEOTIDE SEQUENCE [LARGE SCALE GENOMIC DNA]</scope>
    <source>
        <tissue evidence="2">Leaf</tissue>
    </source>
</reference>
<sequence length="153" mass="17581">MLRSSLHLLASHSDSFLACLSVLCCQTGCKRTSSFTRTWMRSGLDALVVIIDDWDQKNEISASEKRPLARFFVESLIWSCFCGAWRCLNGNRFYAHSSLIRSPVFVARVRCCCESSILLLIFHLYEVNYLDRLVPLNCDFRSVKRVVVTMSNR</sequence>
<organism evidence="2 3">
    <name type="scientific">Vanilla planifolia</name>
    <name type="common">Vanilla</name>
    <dbReference type="NCBI Taxonomy" id="51239"/>
    <lineage>
        <taxon>Eukaryota</taxon>
        <taxon>Viridiplantae</taxon>
        <taxon>Streptophyta</taxon>
        <taxon>Embryophyta</taxon>
        <taxon>Tracheophyta</taxon>
        <taxon>Spermatophyta</taxon>
        <taxon>Magnoliopsida</taxon>
        <taxon>Liliopsida</taxon>
        <taxon>Asparagales</taxon>
        <taxon>Orchidaceae</taxon>
        <taxon>Vanilloideae</taxon>
        <taxon>Vanilleae</taxon>
        <taxon>Vanilla</taxon>
    </lineage>
</organism>
<keyword evidence="1" id="KW-0732">Signal</keyword>
<gene>
    <name evidence="2" type="ORF">HPP92_015524</name>
</gene>
<proteinExistence type="predicted"/>
<dbReference type="Proteomes" id="UP000639772">
    <property type="component" value="Unassembled WGS sequence"/>
</dbReference>
<dbReference type="AlphaFoldDB" id="A0A835UR89"/>
<evidence type="ECO:0008006" key="4">
    <source>
        <dbReference type="Google" id="ProtNLM"/>
    </source>
</evidence>
<evidence type="ECO:0000313" key="2">
    <source>
        <dbReference type="EMBL" id="KAG0470978.1"/>
    </source>
</evidence>